<reference evidence="2" key="1">
    <citation type="submission" date="2015-08" db="EMBL/GenBank/DDBJ databases">
        <title>Genome sequence of the strict anaerobe Clostridium homopropionicum LuHBu1 (DSM 5847T).</title>
        <authorList>
            <person name="Poehlein A."/>
            <person name="Beck M."/>
            <person name="Schiel-Bengelsdorf B."/>
            <person name="Bengelsdorf F.R."/>
            <person name="Daniel R."/>
            <person name="Duerre P."/>
        </authorList>
    </citation>
    <scope>NUCLEOTIDE SEQUENCE [LARGE SCALE GENOMIC DNA]</scope>
    <source>
        <strain evidence="2">DSM 5847</strain>
    </source>
</reference>
<name>A0A0L6Z8S2_9CLOT</name>
<gene>
    <name evidence="1" type="ORF">CLHOM_21560</name>
</gene>
<dbReference type="EMBL" id="LHUR01000024">
    <property type="protein sequence ID" value="KOA19365.1"/>
    <property type="molecule type" value="Genomic_DNA"/>
</dbReference>
<dbReference type="RefSeq" id="WP_052221682.1">
    <property type="nucleotide sequence ID" value="NZ_LHUR01000024.1"/>
</dbReference>
<accession>A0A0L6Z8S2</accession>
<comment type="caution">
    <text evidence="1">The sequence shown here is derived from an EMBL/GenBank/DDBJ whole genome shotgun (WGS) entry which is preliminary data.</text>
</comment>
<evidence type="ECO:0000313" key="2">
    <source>
        <dbReference type="Proteomes" id="UP000037043"/>
    </source>
</evidence>
<proteinExistence type="predicted"/>
<keyword evidence="2" id="KW-1185">Reference proteome</keyword>
<dbReference type="STRING" id="36844.SAMN04488501_1135"/>
<evidence type="ECO:0000313" key="1">
    <source>
        <dbReference type="EMBL" id="KOA19365.1"/>
    </source>
</evidence>
<dbReference type="Proteomes" id="UP000037043">
    <property type="component" value="Unassembled WGS sequence"/>
</dbReference>
<dbReference type="AlphaFoldDB" id="A0A0L6Z8S2"/>
<dbReference type="PATRIC" id="fig|1121318.3.peg.2163"/>
<sequence>MINKKFIINNKLIIFIFSLVFLLGINIRNASAAEDWQYFEDLGTTLEELLQVTSPQNINIYIEGKYITDISITSNKISGQAGVISIDVNKNESVSRLNVKLEANGGLITKQSDANKIIKSGKTVFNAGFLIDKSDVDYDYDLTFTAYDSSDNVLQAEVFKSKLQIPKEAFKIVDKSNGGKPYTLQQLIENQSLFQTVLKEKIKIKQMLVLDNVSIDFLNNKLLGTTANMEYSFNSTNGLLGTFEACTDTETIVSTLVPGKVICIREKGAPNNYRLIEISKEAAAPKFTIDYLNEKTVEVIPSTIEYSTSKTFSTTVSGSGAKLDLSIYADTGASIYFRYKATTGAMPSKSFELKVPKRPIKLVITANYLTGTTTQKILTTTEYAKDESFISGYNIGEGQEVALEENTDYYFRVKATEKNFKGETLKLTVNGQVPGVPSYTIDYINETTNQVVPTTVEYSYDSQFKGEVFSGNGRKLVLDPGNTTKTLFFRFKGTSSLFPGEALILVIDARPAATSYSIDYENKSTKEILEVTDEYAQDIKFTKGKVAGNGVSYVNLNPDTRDKKLYFRVKATSNSFSGVVQELQIPALPSAPTYAIDFINENIKSVVDEYKIGETGTFIKGNGIDINMSDYLGKNIYFKKSAIADGQFESQTQVIKIPARPKAPAYTIDYNNATTNQVVPSTVEISETDTFASTTAGQGTKLLLYPGISPKTLYFRVKASQNNFVGESSELYVPAAVNAGPVFTINYSEEKTMQPVSSNIEYSYDKDFITGKTVGEGKTLVLIPGKDVYFRYKAGYNSFPSLTTKLTVPSRPRISGNFRVDFENETVLADSDAYVDSRYEYSGDVTFTGTIKNANGGPLPVTSGSNIYIRLRATNADFSSEIYEVMVPQRPEVQNFTIDTVNKTTQQIVPDYVSYKVMNGDVVVKDYTLGNNDLLDISDWNGYTIYFQIKATDTYFKSNEKSVKIEF</sequence>
<organism evidence="1 2">
    <name type="scientific">Clostridium homopropionicum DSM 5847</name>
    <dbReference type="NCBI Taxonomy" id="1121318"/>
    <lineage>
        <taxon>Bacteria</taxon>
        <taxon>Bacillati</taxon>
        <taxon>Bacillota</taxon>
        <taxon>Clostridia</taxon>
        <taxon>Eubacteriales</taxon>
        <taxon>Clostridiaceae</taxon>
        <taxon>Clostridium</taxon>
    </lineage>
</organism>
<protein>
    <submittedName>
        <fullName evidence="1">Uncharacterized protein</fullName>
    </submittedName>
</protein>